<reference evidence="2" key="2">
    <citation type="submission" date="2021-04" db="EMBL/GenBank/DDBJ databases">
        <authorList>
            <person name="Gilroy R."/>
        </authorList>
    </citation>
    <scope>NUCLEOTIDE SEQUENCE</scope>
    <source>
        <strain evidence="2">ChiHjej12B11-9795</strain>
    </source>
</reference>
<accession>A0A9D2HYS7</accession>
<dbReference type="PROSITE" id="PS51257">
    <property type="entry name" value="PROKAR_LIPOPROTEIN"/>
    <property type="match status" value="1"/>
</dbReference>
<comment type="caution">
    <text evidence="2">The sequence shown here is derived from an EMBL/GenBank/DDBJ whole genome shotgun (WGS) entry which is preliminary data.</text>
</comment>
<evidence type="ECO:0008006" key="4">
    <source>
        <dbReference type="Google" id="ProtNLM"/>
    </source>
</evidence>
<evidence type="ECO:0000256" key="1">
    <source>
        <dbReference type="SAM" id="SignalP"/>
    </source>
</evidence>
<sequence length="397" mass="42260">MKVNKFLMLGIAGLAFAACSNDEEFGTNQTFEGNGVVSVRIATPTLTRNAGAATPGADGGTVAITGTIKVTLTGTGADGAPYNEEITISADELKSETELKFWNIAVPEKLTASINGGQANYSAVEIASIEDGAPNPLQVVATSIPAYGETTKFTRTTDIEHPTIGSDIEAGAEEGDENKNYEMYTATVNMAIPVARLEVSNIYHVTHTGTGDPADNCIYKTLTLDGAYLDNYCLNGSIYDEATGTFPASEDGSDNFSMDGTPATGSGDESALKDIIDPSINFLTTTEVAPAAGPYTYNFFANGTNPVFKLYFKTAEEVDDYQGDIKAPRYAMITEYKDMEGDPVVFENGHIYRIVGAELSDKNIIGDEDGNTLYGVSVTVIEATWTIVDIDASWAEQ</sequence>
<gene>
    <name evidence="2" type="ORF">H9950_10390</name>
</gene>
<dbReference type="AlphaFoldDB" id="A0A9D2HYS7"/>
<protein>
    <recommendedName>
        <fullName evidence="4">Major fimbrial subunit protein N-terminal domain-containing protein</fullName>
    </recommendedName>
</protein>
<name>A0A9D2HYS7_9BACE</name>
<keyword evidence="1" id="KW-0732">Signal</keyword>
<feature type="signal peptide" evidence="1">
    <location>
        <begin position="1"/>
        <end position="17"/>
    </location>
</feature>
<organism evidence="2 3">
    <name type="scientific">Candidatus Bacteroides avicola</name>
    <dbReference type="NCBI Taxonomy" id="2838468"/>
    <lineage>
        <taxon>Bacteria</taxon>
        <taxon>Pseudomonadati</taxon>
        <taxon>Bacteroidota</taxon>
        <taxon>Bacteroidia</taxon>
        <taxon>Bacteroidales</taxon>
        <taxon>Bacteroidaceae</taxon>
        <taxon>Bacteroides</taxon>
    </lineage>
</organism>
<dbReference type="EMBL" id="DWZI01000050">
    <property type="protein sequence ID" value="HJA86577.1"/>
    <property type="molecule type" value="Genomic_DNA"/>
</dbReference>
<proteinExistence type="predicted"/>
<evidence type="ECO:0000313" key="2">
    <source>
        <dbReference type="EMBL" id="HJA86577.1"/>
    </source>
</evidence>
<evidence type="ECO:0000313" key="3">
    <source>
        <dbReference type="Proteomes" id="UP000823862"/>
    </source>
</evidence>
<reference evidence="2" key="1">
    <citation type="journal article" date="2021" name="PeerJ">
        <title>Extensive microbial diversity within the chicken gut microbiome revealed by metagenomics and culture.</title>
        <authorList>
            <person name="Gilroy R."/>
            <person name="Ravi A."/>
            <person name="Getino M."/>
            <person name="Pursley I."/>
            <person name="Horton D.L."/>
            <person name="Alikhan N.F."/>
            <person name="Baker D."/>
            <person name="Gharbi K."/>
            <person name="Hall N."/>
            <person name="Watson M."/>
            <person name="Adriaenssens E.M."/>
            <person name="Foster-Nyarko E."/>
            <person name="Jarju S."/>
            <person name="Secka A."/>
            <person name="Antonio M."/>
            <person name="Oren A."/>
            <person name="Chaudhuri R.R."/>
            <person name="La Ragione R."/>
            <person name="Hildebrand F."/>
            <person name="Pallen M.J."/>
        </authorList>
    </citation>
    <scope>NUCLEOTIDE SEQUENCE</scope>
    <source>
        <strain evidence="2">ChiHjej12B11-9795</strain>
    </source>
</reference>
<feature type="chain" id="PRO_5038909554" description="Major fimbrial subunit protein N-terminal domain-containing protein" evidence="1">
    <location>
        <begin position="18"/>
        <end position="397"/>
    </location>
</feature>
<dbReference type="Proteomes" id="UP000823862">
    <property type="component" value="Unassembled WGS sequence"/>
</dbReference>